<dbReference type="Pfam" id="PF20151">
    <property type="entry name" value="DUF6533"/>
    <property type="match status" value="1"/>
</dbReference>
<feature type="domain" description="DUF6533" evidence="2">
    <location>
        <begin position="1"/>
        <end position="38"/>
    </location>
</feature>
<evidence type="ECO:0000256" key="1">
    <source>
        <dbReference type="SAM" id="Phobius"/>
    </source>
</evidence>
<evidence type="ECO:0000259" key="2">
    <source>
        <dbReference type="Pfam" id="PF20151"/>
    </source>
</evidence>
<sequence>LAIYEHAVTISDEVDFIWRYKLTAITILQVANRYTVVLSGIANILALAHTHRNFGGDILPYCCMYVVESMSFRGCFTDLSAAFSAARVYAIGDRQLLLAVITFLLGTMPLATNLVGSFLS</sequence>
<dbReference type="AlphaFoldDB" id="A0A2H3K4R3"/>
<keyword evidence="1" id="KW-0472">Membrane</keyword>
<feature type="non-terminal residue" evidence="3">
    <location>
        <position position="1"/>
    </location>
</feature>
<feature type="transmembrane region" description="Helical" evidence="1">
    <location>
        <begin position="96"/>
        <end position="119"/>
    </location>
</feature>
<dbReference type="Proteomes" id="UP000218811">
    <property type="component" value="Unassembled WGS sequence"/>
</dbReference>
<organism evidence="3 4">
    <name type="scientific">Wolfiporia cocos (strain MD-104)</name>
    <name type="common">Brown rot fungus</name>
    <dbReference type="NCBI Taxonomy" id="742152"/>
    <lineage>
        <taxon>Eukaryota</taxon>
        <taxon>Fungi</taxon>
        <taxon>Dikarya</taxon>
        <taxon>Basidiomycota</taxon>
        <taxon>Agaricomycotina</taxon>
        <taxon>Agaricomycetes</taxon>
        <taxon>Polyporales</taxon>
        <taxon>Phaeolaceae</taxon>
        <taxon>Wolfiporia</taxon>
    </lineage>
</organism>
<accession>A0A2H3K4R3</accession>
<dbReference type="InterPro" id="IPR045340">
    <property type="entry name" value="DUF6533"/>
</dbReference>
<dbReference type="EMBL" id="KB468175">
    <property type="protein sequence ID" value="PCH45158.1"/>
    <property type="molecule type" value="Genomic_DNA"/>
</dbReference>
<keyword evidence="1" id="KW-0812">Transmembrane</keyword>
<gene>
    <name evidence="3" type="ORF">WOLCODRAFT_86254</name>
</gene>
<keyword evidence="1" id="KW-1133">Transmembrane helix</keyword>
<protein>
    <recommendedName>
        <fullName evidence="2">DUF6533 domain-containing protein</fullName>
    </recommendedName>
</protein>
<evidence type="ECO:0000313" key="4">
    <source>
        <dbReference type="Proteomes" id="UP000218811"/>
    </source>
</evidence>
<keyword evidence="4" id="KW-1185">Reference proteome</keyword>
<dbReference type="OrthoDB" id="2803335at2759"/>
<proteinExistence type="predicted"/>
<name>A0A2H3K4R3_WOLCO</name>
<reference evidence="3 4" key="1">
    <citation type="journal article" date="2012" name="Science">
        <title>The Paleozoic origin of enzymatic lignin decomposition reconstructed from 31 fungal genomes.</title>
        <authorList>
            <person name="Floudas D."/>
            <person name="Binder M."/>
            <person name="Riley R."/>
            <person name="Barry K."/>
            <person name="Blanchette R.A."/>
            <person name="Henrissat B."/>
            <person name="Martinez A.T."/>
            <person name="Otillar R."/>
            <person name="Spatafora J.W."/>
            <person name="Yadav J.S."/>
            <person name="Aerts A."/>
            <person name="Benoit I."/>
            <person name="Boyd A."/>
            <person name="Carlson A."/>
            <person name="Copeland A."/>
            <person name="Coutinho P.M."/>
            <person name="de Vries R.P."/>
            <person name="Ferreira P."/>
            <person name="Findley K."/>
            <person name="Foster B."/>
            <person name="Gaskell J."/>
            <person name="Glotzer D."/>
            <person name="Gorecki P."/>
            <person name="Heitman J."/>
            <person name="Hesse C."/>
            <person name="Hori C."/>
            <person name="Igarashi K."/>
            <person name="Jurgens J.A."/>
            <person name="Kallen N."/>
            <person name="Kersten P."/>
            <person name="Kohler A."/>
            <person name="Kuees U."/>
            <person name="Kumar T.K.A."/>
            <person name="Kuo A."/>
            <person name="LaButti K."/>
            <person name="Larrondo L.F."/>
            <person name="Lindquist E."/>
            <person name="Ling A."/>
            <person name="Lombard V."/>
            <person name="Lucas S."/>
            <person name="Lundell T."/>
            <person name="Martin R."/>
            <person name="McLaughlin D.J."/>
            <person name="Morgenstern I."/>
            <person name="Morin E."/>
            <person name="Murat C."/>
            <person name="Nagy L.G."/>
            <person name="Nolan M."/>
            <person name="Ohm R.A."/>
            <person name="Patyshakuliyeva A."/>
            <person name="Rokas A."/>
            <person name="Ruiz-Duenas F.J."/>
            <person name="Sabat G."/>
            <person name="Salamov A."/>
            <person name="Samejima M."/>
            <person name="Schmutz J."/>
            <person name="Slot J.C."/>
            <person name="St John F."/>
            <person name="Stenlid J."/>
            <person name="Sun H."/>
            <person name="Sun S."/>
            <person name="Syed K."/>
            <person name="Tsang A."/>
            <person name="Wiebenga A."/>
            <person name="Young D."/>
            <person name="Pisabarro A."/>
            <person name="Eastwood D.C."/>
            <person name="Martin F."/>
            <person name="Cullen D."/>
            <person name="Grigoriev I.V."/>
            <person name="Hibbett D.S."/>
        </authorList>
    </citation>
    <scope>NUCLEOTIDE SEQUENCE [LARGE SCALE GENOMIC DNA]</scope>
    <source>
        <strain evidence="3 4">MD-104</strain>
    </source>
</reference>
<evidence type="ECO:0000313" key="3">
    <source>
        <dbReference type="EMBL" id="PCH45158.1"/>
    </source>
</evidence>